<evidence type="ECO:0000313" key="2">
    <source>
        <dbReference type="EMBL" id="GAI63181.1"/>
    </source>
</evidence>
<dbReference type="GO" id="GO:0004150">
    <property type="term" value="F:dihydroneopterin aldolase activity"/>
    <property type="evidence" value="ECO:0007669"/>
    <property type="project" value="InterPro"/>
</dbReference>
<evidence type="ECO:0000259" key="1">
    <source>
        <dbReference type="Pfam" id="PF04038"/>
    </source>
</evidence>
<protein>
    <recommendedName>
        <fullName evidence="1">Dihydroneopterin aldolase MtpD C-terminal domain-containing protein</fullName>
    </recommendedName>
</protein>
<reference evidence="2" key="1">
    <citation type="journal article" date="2014" name="Front. Microbiol.">
        <title>High frequency of phylogenetically diverse reductive dehalogenase-homologous genes in deep subseafloor sedimentary metagenomes.</title>
        <authorList>
            <person name="Kawai M."/>
            <person name="Futagami T."/>
            <person name="Toyoda A."/>
            <person name="Takaki Y."/>
            <person name="Nishi S."/>
            <person name="Hori S."/>
            <person name="Arai W."/>
            <person name="Tsubouchi T."/>
            <person name="Morono Y."/>
            <person name="Uchiyama I."/>
            <person name="Ito T."/>
            <person name="Fujiyama A."/>
            <person name="Inagaki F."/>
            <person name="Takami H."/>
        </authorList>
    </citation>
    <scope>NUCLEOTIDE SEQUENCE</scope>
    <source>
        <strain evidence="2">Expedition CK06-06</strain>
    </source>
</reference>
<dbReference type="SUPFAM" id="SSF143560">
    <property type="entry name" value="MK0786-like"/>
    <property type="match status" value="1"/>
</dbReference>
<dbReference type="InterPro" id="IPR036839">
    <property type="entry name" value="MptD_sf"/>
</dbReference>
<dbReference type="Pfam" id="PF04038">
    <property type="entry name" value="DHNA"/>
    <property type="match status" value="1"/>
</dbReference>
<dbReference type="EMBL" id="BARW01001732">
    <property type="protein sequence ID" value="GAI63181.1"/>
    <property type="molecule type" value="Genomic_DNA"/>
</dbReference>
<feature type="domain" description="Dihydroneopterin aldolase MtpD C-terminal" evidence="1">
    <location>
        <begin position="17"/>
        <end position="125"/>
    </location>
</feature>
<dbReference type="AlphaFoldDB" id="X1R837"/>
<dbReference type="Gene3D" id="3.30.1300.20">
    <property type="entry name" value="7,8-dihydroneopterin aldolase (MptD)"/>
    <property type="match status" value="1"/>
</dbReference>
<comment type="caution">
    <text evidence="2">The sequence shown here is derived from an EMBL/GenBank/DDBJ whole genome shotgun (WGS) entry which is preliminary data.</text>
</comment>
<dbReference type="HAMAP" id="MF_02130">
    <property type="entry name" value="DHNA_arch"/>
    <property type="match status" value="1"/>
</dbReference>
<sequence>MPNDNEKVYFSSNISLRERASFEIGIKLGALYHILCGIPISSNTKVIDSIENGIEAAISCQPYVKSVKINIDREKIKGDKSTEFEYDEITGKVINATVVLEYESVEITAKVEWVEDLRYPLMFIEKITTKN</sequence>
<accession>X1R837</accession>
<gene>
    <name evidence="2" type="ORF">S12H4_05296</name>
</gene>
<dbReference type="InterPro" id="IPR007181">
    <property type="entry name" value="MtpD_C"/>
</dbReference>
<proteinExistence type="inferred from homology"/>
<organism evidence="2">
    <name type="scientific">marine sediment metagenome</name>
    <dbReference type="NCBI Taxonomy" id="412755"/>
    <lineage>
        <taxon>unclassified sequences</taxon>
        <taxon>metagenomes</taxon>
        <taxon>ecological metagenomes</taxon>
    </lineage>
</organism>
<name>X1R837_9ZZZZ</name>
<dbReference type="InterPro" id="IPR027508">
    <property type="entry name" value="DHN_aldolase_MptD"/>
</dbReference>